<dbReference type="Pfam" id="PF16121">
    <property type="entry name" value="40S_S4_C"/>
    <property type="match status" value="1"/>
</dbReference>
<dbReference type="AlphaFoldDB" id="D8L217"/>
<reference evidence="8" key="1">
    <citation type="submission" date="2008-12" db="EMBL/GenBank/DDBJ databases">
        <title>Characterization of the genes encoding the histones of microsporidia Nosema bombycis.</title>
        <authorList>
            <person name="Yang L."/>
            <person name="Pan G.Q."/>
            <person name="Zhou Z.Y."/>
        </authorList>
    </citation>
    <scope>NUCLEOTIDE SEQUENCE</scope>
</reference>
<feature type="domain" description="Small ribosomal subunit protein eS4 C-terminal" evidence="7">
    <location>
        <begin position="116"/>
        <end position="154"/>
    </location>
</feature>
<evidence type="ECO:0000259" key="6">
    <source>
        <dbReference type="Pfam" id="PF00900"/>
    </source>
</evidence>
<evidence type="ECO:0000313" key="8">
    <source>
        <dbReference type="EMBL" id="ACU00732.1"/>
    </source>
</evidence>
<sequence>MLYSVDKKFHIHKIDKAEASFKLAKVISKKTMYEDVPYIFTNDGSCFRYCDPKIEVNDTVKIDLASRKVVDFIPFETDKVVYVIKGEDMGRVCVIKHIKEVDYSDSIITVEDFAKKVFTIPSKNLIVIGNSEDNLLISLPAQRGIKLNELEESNIKYGEIVKQEEIEIEEEY</sequence>
<feature type="domain" description="Small ribosomal subunit protein eS4 central region" evidence="6">
    <location>
        <begin position="1"/>
        <end position="69"/>
    </location>
</feature>
<dbReference type="OMA" id="HDALTIC"/>
<dbReference type="GO" id="GO:0019843">
    <property type="term" value="F:rRNA binding"/>
    <property type="evidence" value="ECO:0007669"/>
    <property type="project" value="UniProtKB-KW"/>
</dbReference>
<dbReference type="CDD" id="cd06087">
    <property type="entry name" value="KOW_RPS4"/>
    <property type="match status" value="1"/>
</dbReference>
<name>D8L217_NOSBO</name>
<dbReference type="InterPro" id="IPR000876">
    <property type="entry name" value="Ribosomal_eS4"/>
</dbReference>
<keyword evidence="3" id="KW-0694">RNA-binding</keyword>
<evidence type="ECO:0000256" key="4">
    <source>
        <dbReference type="ARBA" id="ARBA00022980"/>
    </source>
</evidence>
<dbReference type="PANTHER" id="PTHR11581">
    <property type="entry name" value="30S/40S RIBOSOMAL PROTEIN S4"/>
    <property type="match status" value="1"/>
</dbReference>
<dbReference type="GO" id="GO:0006412">
    <property type="term" value="P:translation"/>
    <property type="evidence" value="ECO:0007669"/>
    <property type="project" value="InterPro"/>
</dbReference>
<dbReference type="InterPro" id="IPR013845">
    <property type="entry name" value="Ribosomal_eS4_central_region"/>
</dbReference>
<dbReference type="InterPro" id="IPR038237">
    <property type="entry name" value="Ribosomal_eS4_central_sf"/>
</dbReference>
<evidence type="ECO:0000256" key="5">
    <source>
        <dbReference type="ARBA" id="ARBA00023274"/>
    </source>
</evidence>
<keyword evidence="4 8" id="KW-0689">Ribosomal protein</keyword>
<keyword evidence="2" id="KW-0699">rRNA-binding</keyword>
<feature type="non-terminal residue" evidence="8">
    <location>
        <position position="1"/>
    </location>
</feature>
<dbReference type="EMBL" id="FJ593480">
    <property type="protein sequence ID" value="ACU00732.1"/>
    <property type="molecule type" value="Genomic_DNA"/>
</dbReference>
<dbReference type="GO" id="GO:0022627">
    <property type="term" value="C:cytosolic small ribosomal subunit"/>
    <property type="evidence" value="ECO:0007669"/>
    <property type="project" value="TreeGrafter"/>
</dbReference>
<organism evidence="8">
    <name type="scientific">Nosema bombycis</name>
    <name type="common">Microsporidian parasite</name>
    <name type="synonym">Pebrine of silkworm</name>
    <dbReference type="NCBI Taxonomy" id="27978"/>
    <lineage>
        <taxon>Eukaryota</taxon>
        <taxon>Fungi</taxon>
        <taxon>Fungi incertae sedis</taxon>
        <taxon>Microsporidia</taxon>
        <taxon>Nosematidae</taxon>
        <taxon>Nosema</taxon>
    </lineage>
</organism>
<evidence type="ECO:0000256" key="2">
    <source>
        <dbReference type="ARBA" id="ARBA00022730"/>
    </source>
</evidence>
<evidence type="ECO:0000313" key="9">
    <source>
        <dbReference type="EMBL" id="ADZ95623.1"/>
    </source>
</evidence>
<keyword evidence="5" id="KW-0687">Ribonucleoprotein</keyword>
<evidence type="ECO:0000256" key="1">
    <source>
        <dbReference type="ARBA" id="ARBA00007500"/>
    </source>
</evidence>
<proteinExistence type="evidence at transcript level"/>
<dbReference type="Pfam" id="PF00900">
    <property type="entry name" value="Ribosomal_S4e"/>
    <property type="match status" value="1"/>
</dbReference>
<dbReference type="InterPro" id="IPR014722">
    <property type="entry name" value="Rib_uL2_dom2"/>
</dbReference>
<dbReference type="EMBL" id="HQ291370">
    <property type="protein sequence ID" value="ADZ95623.1"/>
    <property type="molecule type" value="mRNA"/>
</dbReference>
<reference evidence="9" key="2">
    <citation type="submission" date="2010-09" db="EMBL/GenBank/DDBJ databases">
        <title>The organization of cytoplasmic ribosomal protein genes in microsporidian Nosema bombycis genome.</title>
        <authorList>
            <person name="Liu H."/>
            <person name="Pan G."/>
            <person name="Li T."/>
            <person name="Huang W."/>
            <person name="Zhou Z."/>
        </authorList>
    </citation>
    <scope>NUCLEOTIDE SEQUENCE</scope>
    <source>
        <strain evidence="9">CQ1</strain>
    </source>
</reference>
<dbReference type="Gene3D" id="2.30.30.30">
    <property type="match status" value="1"/>
</dbReference>
<dbReference type="InterPro" id="IPR032277">
    <property type="entry name" value="Ribosomal_eS4_C"/>
</dbReference>
<dbReference type="PANTHER" id="PTHR11581:SF0">
    <property type="entry name" value="SMALL RIBOSOMAL SUBUNIT PROTEIN ES4"/>
    <property type="match status" value="1"/>
</dbReference>
<dbReference type="GO" id="GO:0003735">
    <property type="term" value="F:structural constituent of ribosome"/>
    <property type="evidence" value="ECO:0007669"/>
    <property type="project" value="InterPro"/>
</dbReference>
<evidence type="ECO:0000259" key="7">
    <source>
        <dbReference type="Pfam" id="PF16121"/>
    </source>
</evidence>
<evidence type="ECO:0000256" key="3">
    <source>
        <dbReference type="ARBA" id="ARBA00022884"/>
    </source>
</evidence>
<dbReference type="Gene3D" id="2.40.50.740">
    <property type="match status" value="1"/>
</dbReference>
<accession>D8L217</accession>
<comment type="similarity">
    <text evidence="1">Belongs to the eukaryotic ribosomal protein eS4 family.</text>
</comment>
<dbReference type="VEuPathDB" id="MicrosporidiaDB:NBO_13g0033"/>
<dbReference type="InterPro" id="IPR041982">
    <property type="entry name" value="Ribosomal_eS4_KOW"/>
</dbReference>
<protein>
    <submittedName>
        <fullName evidence="8">40S ribosomal protein S4</fullName>
    </submittedName>
</protein>